<dbReference type="GO" id="GO:0005507">
    <property type="term" value="F:copper ion binding"/>
    <property type="evidence" value="ECO:0007669"/>
    <property type="project" value="InterPro"/>
</dbReference>
<dbReference type="Gene3D" id="2.60.40.420">
    <property type="entry name" value="Cupredoxins - blue copper proteins"/>
    <property type="match status" value="1"/>
</dbReference>
<evidence type="ECO:0000313" key="4">
    <source>
        <dbReference type="EMBL" id="SPC73647.1"/>
    </source>
</evidence>
<accession>A0A2N9E3Y3</accession>
<comment type="similarity">
    <text evidence="1">Belongs to the multicopper oxidase family.</text>
</comment>
<dbReference type="Pfam" id="PF07731">
    <property type="entry name" value="Cu-oxidase_2"/>
    <property type="match status" value="1"/>
</dbReference>
<dbReference type="PANTHER" id="PTHR11709:SF410">
    <property type="entry name" value="LACCASE"/>
    <property type="match status" value="1"/>
</dbReference>
<reference evidence="4" key="1">
    <citation type="submission" date="2018-02" db="EMBL/GenBank/DDBJ databases">
        <authorList>
            <person name="Cohen D.B."/>
            <person name="Kent A.D."/>
        </authorList>
    </citation>
    <scope>NUCLEOTIDE SEQUENCE</scope>
</reference>
<dbReference type="InterPro" id="IPR008972">
    <property type="entry name" value="Cupredoxin"/>
</dbReference>
<gene>
    <name evidence="4" type="ORF">FSB_LOCUS1529</name>
</gene>
<organism evidence="4">
    <name type="scientific">Fagus sylvatica</name>
    <name type="common">Beechnut</name>
    <dbReference type="NCBI Taxonomy" id="28930"/>
    <lineage>
        <taxon>Eukaryota</taxon>
        <taxon>Viridiplantae</taxon>
        <taxon>Streptophyta</taxon>
        <taxon>Embryophyta</taxon>
        <taxon>Tracheophyta</taxon>
        <taxon>Spermatophyta</taxon>
        <taxon>Magnoliopsida</taxon>
        <taxon>eudicotyledons</taxon>
        <taxon>Gunneridae</taxon>
        <taxon>Pentapetalae</taxon>
        <taxon>rosids</taxon>
        <taxon>fabids</taxon>
        <taxon>Fagales</taxon>
        <taxon>Fagaceae</taxon>
        <taxon>Fagus</taxon>
    </lineage>
</organism>
<proteinExistence type="inferred from homology"/>
<evidence type="ECO:0000256" key="2">
    <source>
        <dbReference type="SAM" id="MobiDB-lite"/>
    </source>
</evidence>
<dbReference type="GO" id="GO:0016491">
    <property type="term" value="F:oxidoreductase activity"/>
    <property type="evidence" value="ECO:0007669"/>
    <property type="project" value="InterPro"/>
</dbReference>
<dbReference type="InterPro" id="IPR011706">
    <property type="entry name" value="Cu-oxidase_C"/>
</dbReference>
<dbReference type="PANTHER" id="PTHR11709">
    <property type="entry name" value="MULTI-COPPER OXIDASE"/>
    <property type="match status" value="1"/>
</dbReference>
<dbReference type="InterPro" id="IPR045087">
    <property type="entry name" value="Cu-oxidase_fam"/>
</dbReference>
<dbReference type="EMBL" id="OIVN01000069">
    <property type="protein sequence ID" value="SPC73647.1"/>
    <property type="molecule type" value="Genomic_DNA"/>
</dbReference>
<dbReference type="AlphaFoldDB" id="A0A2N9E3Y3"/>
<protein>
    <recommendedName>
        <fullName evidence="3">Plastocyanin-like domain-containing protein</fullName>
    </recommendedName>
</protein>
<dbReference type="SUPFAM" id="SSF49503">
    <property type="entry name" value="Cupredoxins"/>
    <property type="match status" value="1"/>
</dbReference>
<feature type="region of interest" description="Disordered" evidence="2">
    <location>
        <begin position="273"/>
        <end position="294"/>
    </location>
</feature>
<evidence type="ECO:0000259" key="3">
    <source>
        <dbReference type="Pfam" id="PF07731"/>
    </source>
</evidence>
<evidence type="ECO:0000256" key="1">
    <source>
        <dbReference type="ARBA" id="ARBA00010609"/>
    </source>
</evidence>
<name>A0A2N9E3Y3_FAGSY</name>
<feature type="domain" description="Plastocyanin-like" evidence="3">
    <location>
        <begin position="78"/>
        <end position="186"/>
    </location>
</feature>
<sequence>MRASIRLFGRQRLRKDSLRPAVTWSASQDLYARRSLQLRRASGNRLSASLNNISFVTPSTDILQAYYRSLSNVFGNDFPSKPPYVFNFTGDVGNNTLYPSLGTKARLIKYGELVEIVYQGTNVGNAENHPMHLHGFSFYLVGTGYGNFNLTTSPKTYNLKDPPEVNTIGVPKNGWAAIRFVANNPVPEDMVHGSPENVKKAGHPRHPVVHGGLPSGPRQITQRFTTKPSHKKQSAAAPAVMVSTEASNDETPAGHFLYPLVAVDCITNWSTAAPTETKKSQPRLPWPPPLESNDHHSPALRWSLLLHIMELRKQRFGELTSKAPEIHLANSSPRDTSRRSTVD</sequence>